<feature type="transmembrane region" description="Helical" evidence="9">
    <location>
        <begin position="415"/>
        <end position="436"/>
    </location>
</feature>
<evidence type="ECO:0000259" key="10">
    <source>
        <dbReference type="PROSITE" id="PS50055"/>
    </source>
</evidence>
<dbReference type="Gene3D" id="2.60.40.10">
    <property type="entry name" value="Immunoglobulins"/>
    <property type="match status" value="1"/>
</dbReference>
<dbReference type="Proteomes" id="UP001431783">
    <property type="component" value="Unassembled WGS sequence"/>
</dbReference>
<evidence type="ECO:0000256" key="2">
    <source>
        <dbReference type="ARBA" id="ARBA00009580"/>
    </source>
</evidence>
<organism evidence="13 14">
    <name type="scientific">Henosepilachna vigintioctopunctata</name>
    <dbReference type="NCBI Taxonomy" id="420089"/>
    <lineage>
        <taxon>Eukaryota</taxon>
        <taxon>Metazoa</taxon>
        <taxon>Ecdysozoa</taxon>
        <taxon>Arthropoda</taxon>
        <taxon>Hexapoda</taxon>
        <taxon>Insecta</taxon>
        <taxon>Pterygota</taxon>
        <taxon>Neoptera</taxon>
        <taxon>Endopterygota</taxon>
        <taxon>Coleoptera</taxon>
        <taxon>Polyphaga</taxon>
        <taxon>Cucujiformia</taxon>
        <taxon>Coccinelloidea</taxon>
        <taxon>Coccinellidae</taxon>
        <taxon>Epilachninae</taxon>
        <taxon>Epilachnini</taxon>
        <taxon>Henosepilachna</taxon>
    </lineage>
</organism>
<reference evidence="13 14" key="1">
    <citation type="submission" date="2023-03" db="EMBL/GenBank/DDBJ databases">
        <title>Genome insight into feeding habits of ladybird beetles.</title>
        <authorList>
            <person name="Li H.-S."/>
            <person name="Huang Y.-H."/>
            <person name="Pang H."/>
        </authorList>
    </citation>
    <scope>NUCLEOTIDE SEQUENCE [LARGE SCALE GENOMIC DNA]</scope>
    <source>
        <strain evidence="13">SYSU_2023b</strain>
        <tissue evidence="13">Whole body</tissue>
    </source>
</reference>
<proteinExistence type="inferred from homology"/>
<evidence type="ECO:0000256" key="1">
    <source>
        <dbReference type="ARBA" id="ARBA00004167"/>
    </source>
</evidence>
<dbReference type="FunFam" id="3.90.190.10:FF:000102">
    <property type="entry name" value="Receptor-type tyrosine-protein phosphatase"/>
    <property type="match status" value="2"/>
</dbReference>
<gene>
    <name evidence="13" type="ORF">WA026_020829</name>
</gene>
<evidence type="ECO:0000256" key="5">
    <source>
        <dbReference type="ARBA" id="ARBA00022801"/>
    </source>
</evidence>
<dbReference type="SMART" id="SM00194">
    <property type="entry name" value="PTPc"/>
    <property type="match status" value="2"/>
</dbReference>
<dbReference type="InterPro" id="IPR050348">
    <property type="entry name" value="Protein-Tyr_Phosphatase"/>
</dbReference>
<evidence type="ECO:0000256" key="8">
    <source>
        <dbReference type="ARBA" id="ARBA00051722"/>
    </source>
</evidence>
<dbReference type="PROSITE" id="PS50853">
    <property type="entry name" value="FN3"/>
    <property type="match status" value="1"/>
</dbReference>
<dbReference type="AlphaFoldDB" id="A0AAW1TRY5"/>
<dbReference type="SUPFAM" id="SSF49265">
    <property type="entry name" value="Fibronectin type III"/>
    <property type="match status" value="1"/>
</dbReference>
<feature type="domain" description="Tyrosine-protein phosphatase" evidence="10">
    <location>
        <begin position="833"/>
        <end position="1067"/>
    </location>
</feature>
<keyword evidence="9" id="KW-1133">Transmembrane helix</keyword>
<dbReference type="EC" id="3.1.3.48" evidence="3"/>
<dbReference type="PROSITE" id="PS50056">
    <property type="entry name" value="TYR_PHOSPHATASE_2"/>
    <property type="match status" value="1"/>
</dbReference>
<dbReference type="GO" id="GO:0004725">
    <property type="term" value="F:protein tyrosine phosphatase activity"/>
    <property type="evidence" value="ECO:0007669"/>
    <property type="project" value="UniProtKB-EC"/>
</dbReference>
<dbReference type="PANTHER" id="PTHR19134">
    <property type="entry name" value="RECEPTOR-TYPE TYROSINE-PROTEIN PHOSPHATASE"/>
    <property type="match status" value="1"/>
</dbReference>
<dbReference type="InterPro" id="IPR003595">
    <property type="entry name" value="Tyr_Pase_cat"/>
</dbReference>
<evidence type="ECO:0000256" key="3">
    <source>
        <dbReference type="ARBA" id="ARBA00013064"/>
    </source>
</evidence>
<keyword evidence="9" id="KW-0812">Transmembrane</keyword>
<comment type="subcellular location">
    <subcellularLocation>
        <location evidence="1">Membrane</location>
        <topology evidence="1">Single-pass membrane protein</topology>
    </subcellularLocation>
</comment>
<feature type="domain" description="Fibronectin type-III" evidence="12">
    <location>
        <begin position="163"/>
        <end position="265"/>
    </location>
</feature>
<dbReference type="GO" id="GO:0008045">
    <property type="term" value="P:motor neuron axon guidance"/>
    <property type="evidence" value="ECO:0007669"/>
    <property type="project" value="TreeGrafter"/>
</dbReference>
<dbReference type="InterPro" id="IPR013783">
    <property type="entry name" value="Ig-like_fold"/>
</dbReference>
<dbReference type="InterPro" id="IPR029021">
    <property type="entry name" value="Prot-tyrosine_phosphatase-like"/>
</dbReference>
<evidence type="ECO:0000256" key="4">
    <source>
        <dbReference type="ARBA" id="ARBA00022729"/>
    </source>
</evidence>
<evidence type="ECO:0000313" key="14">
    <source>
        <dbReference type="Proteomes" id="UP001431783"/>
    </source>
</evidence>
<keyword evidence="4" id="KW-0732">Signal</keyword>
<dbReference type="Pfam" id="PF00102">
    <property type="entry name" value="Y_phosphatase"/>
    <property type="match status" value="2"/>
</dbReference>
<evidence type="ECO:0000259" key="11">
    <source>
        <dbReference type="PROSITE" id="PS50056"/>
    </source>
</evidence>
<dbReference type="EMBL" id="JARQZJ010000015">
    <property type="protein sequence ID" value="KAK9873100.1"/>
    <property type="molecule type" value="Genomic_DNA"/>
</dbReference>
<dbReference type="GO" id="GO:0016020">
    <property type="term" value="C:membrane"/>
    <property type="evidence" value="ECO:0007669"/>
    <property type="project" value="UniProtKB-SubCell"/>
</dbReference>
<feature type="domain" description="Tyrosine-protein phosphatase" evidence="10">
    <location>
        <begin position="524"/>
        <end position="774"/>
    </location>
</feature>
<evidence type="ECO:0000256" key="9">
    <source>
        <dbReference type="SAM" id="Phobius"/>
    </source>
</evidence>
<comment type="catalytic activity">
    <reaction evidence="8">
        <text>O-phospho-L-tyrosyl-[protein] + H2O = L-tyrosyl-[protein] + phosphate</text>
        <dbReference type="Rhea" id="RHEA:10684"/>
        <dbReference type="Rhea" id="RHEA-COMP:10136"/>
        <dbReference type="Rhea" id="RHEA-COMP:20101"/>
        <dbReference type="ChEBI" id="CHEBI:15377"/>
        <dbReference type="ChEBI" id="CHEBI:43474"/>
        <dbReference type="ChEBI" id="CHEBI:46858"/>
        <dbReference type="ChEBI" id="CHEBI:61978"/>
        <dbReference type="EC" id="3.1.3.48"/>
    </reaction>
</comment>
<feature type="domain" description="Tyrosine specific protein phosphatases" evidence="11">
    <location>
        <begin position="690"/>
        <end position="765"/>
    </location>
</feature>
<dbReference type="PRINTS" id="PR00700">
    <property type="entry name" value="PRTYPHPHTASE"/>
</dbReference>
<comment type="similarity">
    <text evidence="2">Belongs to the protein-tyrosine phosphatase family.</text>
</comment>
<evidence type="ECO:0000313" key="13">
    <source>
        <dbReference type="EMBL" id="KAK9873100.1"/>
    </source>
</evidence>
<dbReference type="Gene3D" id="3.90.190.10">
    <property type="entry name" value="Protein tyrosine phosphatase superfamily"/>
    <property type="match status" value="2"/>
</dbReference>
<dbReference type="InterPro" id="IPR003961">
    <property type="entry name" value="FN3_dom"/>
</dbReference>
<comment type="caution">
    <text evidence="13">The sequence shown here is derived from an EMBL/GenBank/DDBJ whole genome shotgun (WGS) entry which is preliminary data.</text>
</comment>
<dbReference type="PANTHER" id="PTHR19134:SF562">
    <property type="entry name" value="PROTEIN-TYROSINE-PHOSPHATASE"/>
    <property type="match status" value="1"/>
</dbReference>
<dbReference type="InterPro" id="IPR000242">
    <property type="entry name" value="PTP_cat"/>
</dbReference>
<evidence type="ECO:0000256" key="7">
    <source>
        <dbReference type="ARBA" id="ARBA00023136"/>
    </source>
</evidence>
<accession>A0AAW1TRY5</accession>
<dbReference type="CDD" id="cd00047">
    <property type="entry name" value="PTPc"/>
    <property type="match status" value="2"/>
</dbReference>
<dbReference type="SUPFAM" id="SSF52799">
    <property type="entry name" value="(Phosphotyrosine protein) phosphatases II"/>
    <property type="match status" value="2"/>
</dbReference>
<dbReference type="PROSITE" id="PS50055">
    <property type="entry name" value="TYR_PHOSPHATASE_PTP"/>
    <property type="match status" value="2"/>
</dbReference>
<protein>
    <recommendedName>
        <fullName evidence="3">protein-tyrosine-phosphatase</fullName>
        <ecNumber evidence="3">3.1.3.48</ecNumber>
    </recommendedName>
</protein>
<keyword evidence="7 9" id="KW-0472">Membrane</keyword>
<name>A0AAW1TRY5_9CUCU</name>
<dbReference type="SMART" id="SM00404">
    <property type="entry name" value="PTPc_motif"/>
    <property type="match status" value="2"/>
</dbReference>
<evidence type="ECO:0000259" key="12">
    <source>
        <dbReference type="PROSITE" id="PS50853"/>
    </source>
</evidence>
<keyword evidence="6" id="KW-0904">Protein phosphatase</keyword>
<dbReference type="InterPro" id="IPR036116">
    <property type="entry name" value="FN3_sf"/>
</dbReference>
<keyword evidence="14" id="KW-1185">Reference proteome</keyword>
<keyword evidence="5" id="KW-0378">Hydrolase</keyword>
<dbReference type="InterPro" id="IPR000387">
    <property type="entry name" value="Tyr_Pase_dom"/>
</dbReference>
<sequence length="1092" mass="125891">MYTPPQSKHEKHFIFIPGQNSYRCTYASPLSAILTLKYNSSLSRVPLGFSGNKEDGVYNFQLTSKTKTKFNFRYQASNQKLTNNLTLELICQDREDLEQYEISKTVNVEKCESGSTFYCGSANLKGEKLNCTLRVVRKPGKRGREAYYGENIYFTNTEEAPLEPVDVRDSYNTNDNNIQIDSKKPINTNGELKGFEIRYIEATISKKRLQENKLQSNVKNSTSASFTISTFSFEPCTQHFLQVRAVNNYSPGFASTKLTTSPPLLPNYLKIKKLKERITSVDFSFETPPKQISNDQEIIQYLLVLLTGTKKKCNKLKSMKIMNHEGLQNVSSIAREFDLTKVPVNVTVQFTIGDKTTGKSKYLNCDLENGPLEAKKTHQVAFLAISRCAYNSKKYVYTFDVTTGETEDTKLNISVIFYIILSIIWFLVGVASAISFKRYRERKRPKIMYGIGRRPTTVDNIYSLSDLPRILPKIPESDKEELLESHQNEFTTFPVAYRANLDFKKPIKIREFEKYVQNGVSKELEAQFLSLPKGALQPSVEGKQELNKPKNRFNNILPYDFNRVKLQRTSENTDYINASFIKGYKMNQSYIAAQGPKSLTINDFWQMIWQENVRYVVMLVNLEEAGQKKVEKYWPNPNEDFRFGNIQVFHHSADCMADYEINVFTVTCDGQQRKVFHYHFLKWPDHGVPMHFHTLVSFVRKSLEISLRSPVVVHCSSGTAATGVFILCDICLRAAHETGIVDMFKIAYDLRKQRINMIDNILQYKLAHLVVMEVLTGLQSVISCNDDVDKFTVKLTSPDELMLQMQYLEDTCWHNKVLQIPVGLDYPYEVFPKKNKTINIIPDETEAIQLRRYPPSDKSSAYINAVKVDGYNYQNKYIVTQQPMPNTLNDFWRMIVLLDVETIVSLNEVDLTDEKSCEFWPTDTNPQMSPVDFIMLKYSSHTESENFTKIGVQVHVEGKEKKIMKVNIISLKGWPTHNMFPDDLHNFLKFHCYIDVIMKQFPKCCVTCYDGNLACGLFVATSYIIEKIKLEKCYNVCEAIKIIRKNRKEFITDKKQLAYLYEIASTYIKGFETYANFSKTSSALINIYDYIE</sequence>
<evidence type="ECO:0000256" key="6">
    <source>
        <dbReference type="ARBA" id="ARBA00022912"/>
    </source>
</evidence>